<feature type="signal peptide" evidence="1">
    <location>
        <begin position="1"/>
        <end position="24"/>
    </location>
</feature>
<organism evidence="2 3">
    <name type="scientific">Polyangium fumosum</name>
    <dbReference type="NCBI Taxonomy" id="889272"/>
    <lineage>
        <taxon>Bacteria</taxon>
        <taxon>Pseudomonadati</taxon>
        <taxon>Myxococcota</taxon>
        <taxon>Polyangia</taxon>
        <taxon>Polyangiales</taxon>
        <taxon>Polyangiaceae</taxon>
        <taxon>Polyangium</taxon>
    </lineage>
</organism>
<dbReference type="RefSeq" id="WP_136930527.1">
    <property type="nucleotide sequence ID" value="NZ_SSMQ01000019.1"/>
</dbReference>
<keyword evidence="3" id="KW-1185">Reference proteome</keyword>
<comment type="caution">
    <text evidence="2">The sequence shown here is derived from an EMBL/GenBank/DDBJ whole genome shotgun (WGS) entry which is preliminary data.</text>
</comment>
<evidence type="ECO:0000313" key="2">
    <source>
        <dbReference type="EMBL" id="TKD06387.1"/>
    </source>
</evidence>
<evidence type="ECO:0000313" key="3">
    <source>
        <dbReference type="Proteomes" id="UP000309215"/>
    </source>
</evidence>
<gene>
    <name evidence="2" type="ORF">E8A74_19390</name>
</gene>
<reference evidence="2 3" key="1">
    <citation type="submission" date="2019-04" db="EMBL/GenBank/DDBJ databases">
        <authorList>
            <person name="Li Y."/>
            <person name="Wang J."/>
        </authorList>
    </citation>
    <scope>NUCLEOTIDE SEQUENCE [LARGE SCALE GENOMIC DNA]</scope>
    <source>
        <strain evidence="2 3">DSM 14668</strain>
    </source>
</reference>
<evidence type="ECO:0008006" key="4">
    <source>
        <dbReference type="Google" id="ProtNLM"/>
    </source>
</evidence>
<accession>A0A4U1JAN2</accession>
<dbReference type="Proteomes" id="UP000309215">
    <property type="component" value="Unassembled WGS sequence"/>
</dbReference>
<dbReference type="EMBL" id="SSMQ01000019">
    <property type="protein sequence ID" value="TKD06387.1"/>
    <property type="molecule type" value="Genomic_DNA"/>
</dbReference>
<protein>
    <recommendedName>
        <fullName evidence="4">Lipoprotein</fullName>
    </recommendedName>
</protein>
<feature type="chain" id="PRO_5020999821" description="Lipoprotein" evidence="1">
    <location>
        <begin position="25"/>
        <end position="282"/>
    </location>
</feature>
<name>A0A4U1JAN2_9BACT</name>
<sequence length="282" mass="28958">MLSFRLLTGVVLGTVLTLTGCATAVDPDDFVGAPEFDPQGGPIKGSGGMNGLLPADYHANVAALVAALGGAAADPQNPSVVNPAIVSSGLLATEGGREAFSYAARCTLPAGTQLTSGNRVYTGGGILSTTGSWLSAGLTTSQKEDALTCMVTHLNPFGAHVPFFLSGPSIAGTESGDAQGFTIEEAIWQVKLQGPSETPVYYAWPRTDLLNTCGLVTTLSWVTRICGTALNTCGVQVRYDRATACTGSDGSFTCNGKPAIQTSLEESDLCILHLNVLGIGLL</sequence>
<dbReference type="OrthoDB" id="5508327at2"/>
<dbReference type="AlphaFoldDB" id="A0A4U1JAN2"/>
<keyword evidence="1" id="KW-0732">Signal</keyword>
<proteinExistence type="predicted"/>
<evidence type="ECO:0000256" key="1">
    <source>
        <dbReference type="SAM" id="SignalP"/>
    </source>
</evidence>
<dbReference type="PROSITE" id="PS51257">
    <property type="entry name" value="PROKAR_LIPOPROTEIN"/>
    <property type="match status" value="1"/>
</dbReference>